<evidence type="ECO:0000256" key="5">
    <source>
        <dbReference type="SAM" id="MobiDB-lite"/>
    </source>
</evidence>
<evidence type="ECO:0000256" key="1">
    <source>
        <dbReference type="ARBA" id="ARBA00004167"/>
    </source>
</evidence>
<evidence type="ECO:0000256" key="2">
    <source>
        <dbReference type="ARBA" id="ARBA00022692"/>
    </source>
</evidence>
<dbReference type="NCBIfam" id="NF033768">
    <property type="entry name" value="myxo_SS_tail"/>
    <property type="match status" value="1"/>
</dbReference>
<keyword evidence="2 6" id="KW-0812">Transmembrane</keyword>
<dbReference type="InterPro" id="IPR049806">
    <property type="entry name" value="MasK-like_C"/>
</dbReference>
<evidence type="ECO:0000256" key="6">
    <source>
        <dbReference type="SAM" id="Phobius"/>
    </source>
</evidence>
<name>A0A3B1CF11_9ZZZZ</name>
<dbReference type="EMBL" id="UOGF01000047">
    <property type="protein sequence ID" value="VAX29066.1"/>
    <property type="molecule type" value="Genomic_DNA"/>
</dbReference>
<keyword evidence="3 6" id="KW-1133">Transmembrane helix</keyword>
<proteinExistence type="predicted"/>
<evidence type="ECO:0000259" key="7">
    <source>
        <dbReference type="Pfam" id="PF03544"/>
    </source>
</evidence>
<evidence type="ECO:0000256" key="4">
    <source>
        <dbReference type="ARBA" id="ARBA00023136"/>
    </source>
</evidence>
<reference evidence="8" key="1">
    <citation type="submission" date="2018-06" db="EMBL/GenBank/DDBJ databases">
        <authorList>
            <person name="Zhirakovskaya E."/>
        </authorList>
    </citation>
    <scope>NUCLEOTIDE SEQUENCE</scope>
</reference>
<dbReference type="AlphaFoldDB" id="A0A3B1CF11"/>
<dbReference type="Pfam" id="PF03544">
    <property type="entry name" value="TonB_C"/>
    <property type="match status" value="1"/>
</dbReference>
<dbReference type="GO" id="GO:0055085">
    <property type="term" value="P:transmembrane transport"/>
    <property type="evidence" value="ECO:0007669"/>
    <property type="project" value="InterPro"/>
</dbReference>
<dbReference type="SUPFAM" id="SSF74653">
    <property type="entry name" value="TolA/TonB C-terminal domain"/>
    <property type="match status" value="1"/>
</dbReference>
<comment type="subcellular location">
    <subcellularLocation>
        <location evidence="1">Membrane</location>
        <topology evidence="1">Single-pass membrane protein</topology>
    </subcellularLocation>
</comment>
<evidence type="ECO:0000256" key="3">
    <source>
        <dbReference type="ARBA" id="ARBA00022989"/>
    </source>
</evidence>
<organism evidence="8">
    <name type="scientific">hydrothermal vent metagenome</name>
    <dbReference type="NCBI Taxonomy" id="652676"/>
    <lineage>
        <taxon>unclassified sequences</taxon>
        <taxon>metagenomes</taxon>
        <taxon>ecological metagenomes</taxon>
    </lineage>
</organism>
<feature type="transmembrane region" description="Helical" evidence="6">
    <location>
        <begin position="20"/>
        <end position="38"/>
    </location>
</feature>
<feature type="compositionally biased region" description="Basic and acidic residues" evidence="5">
    <location>
        <begin position="76"/>
        <end position="89"/>
    </location>
</feature>
<accession>A0A3B1CF11</accession>
<dbReference type="InterPro" id="IPR006260">
    <property type="entry name" value="TonB/TolA_C"/>
</dbReference>
<evidence type="ECO:0000313" key="8">
    <source>
        <dbReference type="EMBL" id="VAX29066.1"/>
    </source>
</evidence>
<sequence>MAYLANQEEVLFRKTLKYSIGFYLLLGIMLTVIQLPPLKQLDVNHLSDRVAKLILEPPKIKVTPPPVSPPMLKKEAMKKEKAKPKEKPKVKANKKVAPQKKIVKKEVVPPPTAAQNREIVQKSGLLASFVDDETFGALNEIMEDNRLEEALSQVKVVSAAPKKTKDRKVLRTMSRPQKSKVANKKIASIGSLEKGEGVKLAKREAVTVTQITSSGGGAGGSGHGLGTDVGLQVKGRGSGTTRIDYDAIARVVDKYKGGLVYLYNKELRSNPTLKGTVTVEFSIDENGRVVDAHITTSTMDHARLEKSLARRIKMWKFPKLFSGTIVVTYPFVFFPV</sequence>
<gene>
    <name evidence="8" type="ORF">MNBD_NITROSPIRAE01-214</name>
</gene>
<dbReference type="NCBIfam" id="TIGR01352">
    <property type="entry name" value="tonB_Cterm"/>
    <property type="match status" value="1"/>
</dbReference>
<keyword evidence="4 6" id="KW-0472">Membrane</keyword>
<feature type="region of interest" description="Disordered" evidence="5">
    <location>
        <begin position="76"/>
        <end position="96"/>
    </location>
</feature>
<protein>
    <recommendedName>
        <fullName evidence="7">TonB C-terminal domain-containing protein</fullName>
    </recommendedName>
</protein>
<feature type="domain" description="TonB C-terminal" evidence="7">
    <location>
        <begin position="273"/>
        <end position="322"/>
    </location>
</feature>
<dbReference type="GO" id="GO:0016020">
    <property type="term" value="C:membrane"/>
    <property type="evidence" value="ECO:0007669"/>
    <property type="project" value="UniProtKB-SubCell"/>
</dbReference>
<dbReference type="Gene3D" id="3.30.1150.10">
    <property type="match status" value="1"/>
</dbReference>
<dbReference type="InterPro" id="IPR037682">
    <property type="entry name" value="TonB_C"/>
</dbReference>